<dbReference type="RefSeq" id="WP_379133373.1">
    <property type="nucleotide sequence ID" value="NZ_BAAATX010000066.1"/>
</dbReference>
<organism evidence="3 4">
    <name type="scientific">Paractinoplanes durhamensis</name>
    <dbReference type="NCBI Taxonomy" id="113563"/>
    <lineage>
        <taxon>Bacteria</taxon>
        <taxon>Bacillati</taxon>
        <taxon>Actinomycetota</taxon>
        <taxon>Actinomycetes</taxon>
        <taxon>Micromonosporales</taxon>
        <taxon>Micromonosporaceae</taxon>
        <taxon>Paractinoplanes</taxon>
    </lineage>
</organism>
<evidence type="ECO:0000313" key="3">
    <source>
        <dbReference type="EMBL" id="GIE08039.1"/>
    </source>
</evidence>
<evidence type="ECO:0000256" key="1">
    <source>
        <dbReference type="SAM" id="MobiDB-lite"/>
    </source>
</evidence>
<feature type="compositionally biased region" description="Low complexity" evidence="1">
    <location>
        <begin position="29"/>
        <end position="43"/>
    </location>
</feature>
<dbReference type="InterPro" id="IPR001919">
    <property type="entry name" value="CBD2"/>
</dbReference>
<evidence type="ECO:0000259" key="2">
    <source>
        <dbReference type="PROSITE" id="PS51173"/>
    </source>
</evidence>
<gene>
    <name evidence="3" type="ORF">Adu01nite_93890</name>
</gene>
<name>A0ABQ3ZER6_9ACTN</name>
<sequence length="135" mass="13920">MHPNAGGYQKMADVWFRALQSVPGSVGDSAPPTSAPTTTPPTTGGNCTATITPGTVWGDRYNTSVTVTGSDTWTVVIAITSPQKVSTTWSGTFSWSGGGYTMTVKPNGSGNTFGFTTMTNGNTTARPRVTSCTTG</sequence>
<comment type="caution">
    <text evidence="3">The sequence shown here is derived from an EMBL/GenBank/DDBJ whole genome shotgun (WGS) entry which is preliminary data.</text>
</comment>
<accession>A0ABQ3ZER6</accession>
<dbReference type="InterPro" id="IPR012291">
    <property type="entry name" value="CBM2_carb-bd_dom_sf"/>
</dbReference>
<feature type="domain" description="CBM2" evidence="2">
    <location>
        <begin position="40"/>
        <end position="135"/>
    </location>
</feature>
<dbReference type="Proteomes" id="UP000637628">
    <property type="component" value="Unassembled WGS sequence"/>
</dbReference>
<dbReference type="InterPro" id="IPR008965">
    <property type="entry name" value="CBM2/CBM3_carb-bd_dom_sf"/>
</dbReference>
<dbReference type="SUPFAM" id="SSF49384">
    <property type="entry name" value="Carbohydrate-binding domain"/>
    <property type="match status" value="1"/>
</dbReference>
<reference evidence="3 4" key="1">
    <citation type="submission" date="2021-01" db="EMBL/GenBank/DDBJ databases">
        <title>Whole genome shotgun sequence of Actinoplanes durhamensis NBRC 14914.</title>
        <authorList>
            <person name="Komaki H."/>
            <person name="Tamura T."/>
        </authorList>
    </citation>
    <scope>NUCLEOTIDE SEQUENCE [LARGE SCALE GENOMIC DNA]</scope>
    <source>
        <strain evidence="3 4">NBRC 14914</strain>
    </source>
</reference>
<protein>
    <recommendedName>
        <fullName evidence="2">CBM2 domain-containing protein</fullName>
    </recommendedName>
</protein>
<dbReference type="EMBL" id="BOML01000099">
    <property type="protein sequence ID" value="GIE08039.1"/>
    <property type="molecule type" value="Genomic_DNA"/>
</dbReference>
<feature type="region of interest" description="Disordered" evidence="1">
    <location>
        <begin position="23"/>
        <end position="46"/>
    </location>
</feature>
<keyword evidence="4" id="KW-1185">Reference proteome</keyword>
<dbReference type="PROSITE" id="PS51173">
    <property type="entry name" value="CBM2"/>
    <property type="match status" value="1"/>
</dbReference>
<dbReference type="Gene3D" id="2.60.40.290">
    <property type="match status" value="1"/>
</dbReference>
<dbReference type="SMART" id="SM00637">
    <property type="entry name" value="CBD_II"/>
    <property type="match status" value="1"/>
</dbReference>
<proteinExistence type="predicted"/>
<evidence type="ECO:0000313" key="4">
    <source>
        <dbReference type="Proteomes" id="UP000637628"/>
    </source>
</evidence>